<comment type="caution">
    <text evidence="1">The sequence shown here is derived from an EMBL/GenBank/DDBJ whole genome shotgun (WGS) entry which is preliminary data.</text>
</comment>
<gene>
    <name evidence="1" type="ORF">HD597_012871</name>
</gene>
<sequence>MTMARQPDDHDAVTQQFLTDLDRILDVEAGLREVMLNAQHATFARALDHVLDVEAGLREILPTSSAAQRPPRLDHAATDILQLVSAHSRLLLRKHPNVVAKWRQLRRTKGLVYSLERELGGAVTSTNHLFSLVNSAEEAEWDRVASWLFSLKESLEKIIIRFQDLIEELGDAAATESASVIDMLKGLLQTVRALYDDSQKAWHAHQESHVDHIHAQQLLKQRHRITAGLETARGCAIRQSLAAIDARVQAINEAIRTVLGRFDLPAFTATSVEDFLDDFTTSDLRDLDLADVDLAGVRWSLPGTLWPSLIDIEDMKARSFELEEEPGTYVVHRGRATVRDFVELG</sequence>
<reference evidence="1" key="1">
    <citation type="submission" date="2022-06" db="EMBL/GenBank/DDBJ databases">
        <title>Sequencing the genomes of 1000 actinobacteria strains.</title>
        <authorList>
            <person name="Klenk H.-P."/>
        </authorList>
    </citation>
    <scope>NUCLEOTIDE SEQUENCE</scope>
    <source>
        <strain evidence="1">DSM 46694</strain>
    </source>
</reference>
<name>A0A9X2K9H3_9ACTN</name>
<dbReference type="Proteomes" id="UP001139648">
    <property type="component" value="Unassembled WGS sequence"/>
</dbReference>
<keyword evidence="2" id="KW-1185">Reference proteome</keyword>
<dbReference type="EMBL" id="JAMZEB010000004">
    <property type="protein sequence ID" value="MCP2365767.1"/>
    <property type="molecule type" value="Genomic_DNA"/>
</dbReference>
<organism evidence="1 2">
    <name type="scientific">Nonomuraea thailandensis</name>
    <dbReference type="NCBI Taxonomy" id="1188745"/>
    <lineage>
        <taxon>Bacteria</taxon>
        <taxon>Bacillati</taxon>
        <taxon>Actinomycetota</taxon>
        <taxon>Actinomycetes</taxon>
        <taxon>Streptosporangiales</taxon>
        <taxon>Streptosporangiaceae</taxon>
        <taxon>Nonomuraea</taxon>
    </lineage>
</organism>
<evidence type="ECO:0000313" key="2">
    <source>
        <dbReference type="Proteomes" id="UP001139648"/>
    </source>
</evidence>
<evidence type="ECO:0000313" key="1">
    <source>
        <dbReference type="EMBL" id="MCP2365767.1"/>
    </source>
</evidence>
<dbReference type="AlphaFoldDB" id="A0A9X2K9H3"/>
<dbReference type="RefSeq" id="WP_253760274.1">
    <property type="nucleotide sequence ID" value="NZ_BAABKA010000019.1"/>
</dbReference>
<protein>
    <submittedName>
        <fullName evidence="1">Uncharacterized protein</fullName>
    </submittedName>
</protein>
<proteinExistence type="predicted"/>
<accession>A0A9X2K9H3</accession>